<proteinExistence type="predicted"/>
<sequence>MEKIVVEMTFDADIIEIPKELVHDLIKIQEEFDEWIHDKSVNHSYWIYKHNKKYCPCFRGDAFVEYINNFVLEKDAKERAKVLEEYITDYDKSLPSIWF</sequence>
<dbReference type="RefSeq" id="WP_021952931.1">
    <property type="nucleotide sequence ID" value="NZ_JACOOZ010000013.1"/>
</dbReference>
<organism evidence="1 2">
    <name type="scientific">Eubacterium segne</name>
    <dbReference type="NCBI Taxonomy" id="2763045"/>
    <lineage>
        <taxon>Bacteria</taxon>
        <taxon>Bacillati</taxon>
        <taxon>Bacillota</taxon>
        <taxon>Clostridia</taxon>
        <taxon>Eubacteriales</taxon>
        <taxon>Eubacteriaceae</taxon>
        <taxon>Eubacterium</taxon>
    </lineage>
</organism>
<evidence type="ECO:0000313" key="1">
    <source>
        <dbReference type="EMBL" id="MBC5668994.1"/>
    </source>
</evidence>
<protein>
    <recommendedName>
        <fullName evidence="3">Phage protein</fullName>
    </recommendedName>
</protein>
<evidence type="ECO:0000313" key="2">
    <source>
        <dbReference type="Proteomes" id="UP000597877"/>
    </source>
</evidence>
<name>A0ABR7F5V3_9FIRM</name>
<gene>
    <name evidence="1" type="ORF">H8S00_13595</name>
</gene>
<evidence type="ECO:0008006" key="3">
    <source>
        <dbReference type="Google" id="ProtNLM"/>
    </source>
</evidence>
<accession>A0ABR7F5V3</accession>
<dbReference type="EMBL" id="JACOOZ010000013">
    <property type="protein sequence ID" value="MBC5668994.1"/>
    <property type="molecule type" value="Genomic_DNA"/>
</dbReference>
<keyword evidence="2" id="KW-1185">Reference proteome</keyword>
<comment type="caution">
    <text evidence="1">The sequence shown here is derived from an EMBL/GenBank/DDBJ whole genome shotgun (WGS) entry which is preliminary data.</text>
</comment>
<reference evidence="1 2" key="1">
    <citation type="submission" date="2020-08" db="EMBL/GenBank/DDBJ databases">
        <title>Genome public.</title>
        <authorList>
            <person name="Liu C."/>
            <person name="Sun Q."/>
        </authorList>
    </citation>
    <scope>NUCLEOTIDE SEQUENCE [LARGE SCALE GENOMIC DNA]</scope>
    <source>
        <strain evidence="1 2">BX4</strain>
    </source>
</reference>
<dbReference type="Proteomes" id="UP000597877">
    <property type="component" value="Unassembled WGS sequence"/>
</dbReference>